<evidence type="ECO:0000256" key="2">
    <source>
        <dbReference type="ARBA" id="ARBA00022801"/>
    </source>
</evidence>
<comment type="caution">
    <text evidence="3">The sequence shown here is derived from an EMBL/GenBank/DDBJ whole genome shotgun (WGS) entry which is preliminary data.</text>
</comment>
<reference evidence="3" key="2">
    <citation type="submission" date="2023-06" db="EMBL/GenBank/DDBJ databases">
        <authorList>
            <consortium name="Lawrence Berkeley National Laboratory"/>
            <person name="Haridas S."/>
            <person name="Hensen N."/>
            <person name="Bonometti L."/>
            <person name="Westerberg I."/>
            <person name="Brannstrom I.O."/>
            <person name="Guillou S."/>
            <person name="Cros-Aarteil S."/>
            <person name="Calhoun S."/>
            <person name="Kuo A."/>
            <person name="Mondo S."/>
            <person name="Pangilinan J."/>
            <person name="Riley R."/>
            <person name="Labutti K."/>
            <person name="Andreopoulos B."/>
            <person name="Lipzen A."/>
            <person name="Chen C."/>
            <person name="Yanf M."/>
            <person name="Daum C."/>
            <person name="Ng V."/>
            <person name="Clum A."/>
            <person name="Steindorff A."/>
            <person name="Ohm R."/>
            <person name="Martin F."/>
            <person name="Silar P."/>
            <person name="Natvig D."/>
            <person name="Lalanne C."/>
            <person name="Gautier V."/>
            <person name="Ament-Velasquez S.L."/>
            <person name="Kruys A."/>
            <person name="Hutchinson M.I."/>
            <person name="Powell A.J."/>
            <person name="Barry K."/>
            <person name="Miller A.N."/>
            <person name="Grigoriev I.V."/>
            <person name="Debuchy R."/>
            <person name="Gladieux P."/>
            <person name="Thoren M.H."/>
            <person name="Johannesson H."/>
        </authorList>
    </citation>
    <scope>NUCLEOTIDE SEQUENCE</scope>
    <source>
        <strain evidence="3">CBS 955.72</strain>
    </source>
</reference>
<dbReference type="GO" id="GO:0019120">
    <property type="term" value="F:hydrolase activity, acting on acid halide bonds, in C-halide compounds"/>
    <property type="evidence" value="ECO:0007669"/>
    <property type="project" value="InterPro"/>
</dbReference>
<dbReference type="Proteomes" id="UP001275084">
    <property type="component" value="Unassembled WGS sequence"/>
</dbReference>
<organism evidence="3 4">
    <name type="scientific">Lasiosphaeria hispida</name>
    <dbReference type="NCBI Taxonomy" id="260671"/>
    <lineage>
        <taxon>Eukaryota</taxon>
        <taxon>Fungi</taxon>
        <taxon>Dikarya</taxon>
        <taxon>Ascomycota</taxon>
        <taxon>Pezizomycotina</taxon>
        <taxon>Sordariomycetes</taxon>
        <taxon>Sordariomycetidae</taxon>
        <taxon>Sordariales</taxon>
        <taxon>Lasiosphaeriaceae</taxon>
        <taxon>Lasiosphaeria</taxon>
    </lineage>
</organism>
<keyword evidence="2" id="KW-0378">Hydrolase</keyword>
<dbReference type="InterPro" id="IPR023214">
    <property type="entry name" value="HAD_sf"/>
</dbReference>
<proteinExistence type="inferred from homology"/>
<reference evidence="3" key="1">
    <citation type="journal article" date="2023" name="Mol. Phylogenet. Evol.">
        <title>Genome-scale phylogeny and comparative genomics of the fungal order Sordariales.</title>
        <authorList>
            <person name="Hensen N."/>
            <person name="Bonometti L."/>
            <person name="Westerberg I."/>
            <person name="Brannstrom I.O."/>
            <person name="Guillou S."/>
            <person name="Cros-Aarteil S."/>
            <person name="Calhoun S."/>
            <person name="Haridas S."/>
            <person name="Kuo A."/>
            <person name="Mondo S."/>
            <person name="Pangilinan J."/>
            <person name="Riley R."/>
            <person name="LaButti K."/>
            <person name="Andreopoulos B."/>
            <person name="Lipzen A."/>
            <person name="Chen C."/>
            <person name="Yan M."/>
            <person name="Daum C."/>
            <person name="Ng V."/>
            <person name="Clum A."/>
            <person name="Steindorff A."/>
            <person name="Ohm R.A."/>
            <person name="Martin F."/>
            <person name="Silar P."/>
            <person name="Natvig D.O."/>
            <person name="Lalanne C."/>
            <person name="Gautier V."/>
            <person name="Ament-Velasquez S.L."/>
            <person name="Kruys A."/>
            <person name="Hutchinson M.I."/>
            <person name="Powell A.J."/>
            <person name="Barry K."/>
            <person name="Miller A.N."/>
            <person name="Grigoriev I.V."/>
            <person name="Debuchy R."/>
            <person name="Gladieux P."/>
            <person name="Hiltunen Thoren M."/>
            <person name="Johannesson H."/>
        </authorList>
    </citation>
    <scope>NUCLEOTIDE SEQUENCE</scope>
    <source>
        <strain evidence="3">CBS 955.72</strain>
    </source>
</reference>
<dbReference type="Gene3D" id="3.40.50.1000">
    <property type="entry name" value="HAD superfamily/HAD-like"/>
    <property type="match status" value="1"/>
</dbReference>
<dbReference type="InterPro" id="IPR006439">
    <property type="entry name" value="HAD-SF_hydro_IA"/>
</dbReference>
<dbReference type="NCBIfam" id="TIGR01493">
    <property type="entry name" value="HAD-SF-IA-v2"/>
    <property type="match status" value="1"/>
</dbReference>
<evidence type="ECO:0000313" key="4">
    <source>
        <dbReference type="Proteomes" id="UP001275084"/>
    </source>
</evidence>
<dbReference type="PRINTS" id="PR00413">
    <property type="entry name" value="HADHALOGNASE"/>
</dbReference>
<dbReference type="Pfam" id="PF00702">
    <property type="entry name" value="Hydrolase"/>
    <property type="match status" value="1"/>
</dbReference>
<name>A0AAJ0MAW5_9PEZI</name>
<dbReference type="Gene3D" id="1.10.150.240">
    <property type="entry name" value="Putative phosphatase, domain 2"/>
    <property type="match status" value="1"/>
</dbReference>
<evidence type="ECO:0000313" key="3">
    <source>
        <dbReference type="EMBL" id="KAK3346713.1"/>
    </source>
</evidence>
<comment type="similarity">
    <text evidence="1">Belongs to the HAD-like hydrolase superfamily. S-2-haloalkanoic acid dehalogenase family.</text>
</comment>
<protein>
    <submittedName>
        <fullName evidence="3">HAD-like domain-containing protein</fullName>
    </submittedName>
</protein>
<dbReference type="EMBL" id="JAUIQD010000006">
    <property type="protein sequence ID" value="KAK3346713.1"/>
    <property type="molecule type" value="Genomic_DNA"/>
</dbReference>
<dbReference type="NCBIfam" id="TIGR01428">
    <property type="entry name" value="HAD_type_II"/>
    <property type="match status" value="1"/>
</dbReference>
<keyword evidence="4" id="KW-1185">Reference proteome</keyword>
<dbReference type="InterPro" id="IPR006328">
    <property type="entry name" value="2-HAD"/>
</dbReference>
<accession>A0AAJ0MAW5</accession>
<dbReference type="GO" id="GO:0016791">
    <property type="term" value="F:phosphatase activity"/>
    <property type="evidence" value="ECO:0007669"/>
    <property type="project" value="UniProtKB-ARBA"/>
</dbReference>
<dbReference type="SUPFAM" id="SSF56784">
    <property type="entry name" value="HAD-like"/>
    <property type="match status" value="1"/>
</dbReference>
<gene>
    <name evidence="3" type="ORF">B0T25DRAFT_286020</name>
</gene>
<dbReference type="InterPro" id="IPR036412">
    <property type="entry name" value="HAD-like_sf"/>
</dbReference>
<sequence length="243" mass="25803">MANGKTVIAFDLYGTLLSTGSIAGELAKSFGDDASKPLAALWRRYQLEYTWRINSMGMYRTFSEITRGALQHAVAESGLALSDGDADRLMNAYNALNVFAEVPAALKTVADNASIIEALVFSNGTDEMVSASIATSPGLSPHAGLFKGLVTVDGLKVFKPDWKTYGHLLEHVGKQSFPGDVWLITANPFDVVGARAAGLRAAWVDRAGTGWVDQLGDVIGGITPSLVVSGVDEAVDKILQQTL</sequence>
<dbReference type="AlphaFoldDB" id="A0AAJ0MAW5"/>
<evidence type="ECO:0000256" key="1">
    <source>
        <dbReference type="ARBA" id="ARBA00008106"/>
    </source>
</evidence>
<dbReference type="PANTHER" id="PTHR43316:SF3">
    <property type="entry name" value="HALOACID DEHALOGENASE, TYPE II (AFU_ORTHOLOGUE AFUA_2G07750)-RELATED"/>
    <property type="match status" value="1"/>
</dbReference>
<dbReference type="PANTHER" id="PTHR43316">
    <property type="entry name" value="HYDROLASE, HALOACID DELAHOGENASE-RELATED"/>
    <property type="match status" value="1"/>
</dbReference>
<dbReference type="InterPro" id="IPR051540">
    <property type="entry name" value="S-2-haloacid_dehalogenase"/>
</dbReference>
<dbReference type="InterPro" id="IPR023198">
    <property type="entry name" value="PGP-like_dom2"/>
</dbReference>